<dbReference type="EMBL" id="KK198760">
    <property type="protein sequence ID" value="KCW58701.1"/>
    <property type="molecule type" value="Genomic_DNA"/>
</dbReference>
<feature type="region of interest" description="Disordered" evidence="1">
    <location>
        <begin position="29"/>
        <end position="61"/>
    </location>
</feature>
<organism evidence="2">
    <name type="scientific">Eucalyptus grandis</name>
    <name type="common">Flooded gum</name>
    <dbReference type="NCBI Taxonomy" id="71139"/>
    <lineage>
        <taxon>Eukaryota</taxon>
        <taxon>Viridiplantae</taxon>
        <taxon>Streptophyta</taxon>
        <taxon>Embryophyta</taxon>
        <taxon>Tracheophyta</taxon>
        <taxon>Spermatophyta</taxon>
        <taxon>Magnoliopsida</taxon>
        <taxon>eudicotyledons</taxon>
        <taxon>Gunneridae</taxon>
        <taxon>Pentapetalae</taxon>
        <taxon>rosids</taxon>
        <taxon>malvids</taxon>
        <taxon>Myrtales</taxon>
        <taxon>Myrtaceae</taxon>
        <taxon>Myrtoideae</taxon>
        <taxon>Eucalypteae</taxon>
        <taxon>Eucalyptus</taxon>
    </lineage>
</organism>
<gene>
    <name evidence="2" type="ORF">EUGRSUZ_H01347</name>
</gene>
<evidence type="ECO:0000256" key="1">
    <source>
        <dbReference type="SAM" id="MobiDB-lite"/>
    </source>
</evidence>
<name>A0A059AYF5_EUCGR</name>
<evidence type="ECO:0000313" key="2">
    <source>
        <dbReference type="EMBL" id="KCW58701.1"/>
    </source>
</evidence>
<dbReference type="InParanoid" id="A0A059AYF5"/>
<dbReference type="AlphaFoldDB" id="A0A059AYF5"/>
<proteinExistence type="predicted"/>
<reference evidence="2" key="1">
    <citation type="submission" date="2013-07" db="EMBL/GenBank/DDBJ databases">
        <title>The genome of Eucalyptus grandis.</title>
        <authorList>
            <person name="Schmutz J."/>
            <person name="Hayes R."/>
            <person name="Myburg A."/>
            <person name="Tuskan G."/>
            <person name="Grattapaglia D."/>
            <person name="Rokhsar D.S."/>
        </authorList>
    </citation>
    <scope>NUCLEOTIDE SEQUENCE</scope>
    <source>
        <tissue evidence="2">Leaf extractions</tissue>
    </source>
</reference>
<accession>A0A059AYF5</accession>
<sequence length="116" mass="12886">MRESRVLGIAHVRIGRRFRSLRPAEAKDATFTVPPPASPRCFPVGRSPENPLDLGKIPRRRAPATPLFPPIILTRYRDPNSTANILAIFALLLSSTNVAIIDDDVTTENSYLPIRN</sequence>
<dbReference type="Gramene" id="KCW58701">
    <property type="protein sequence ID" value="KCW58701"/>
    <property type="gene ID" value="EUGRSUZ_H01347"/>
</dbReference>
<protein>
    <submittedName>
        <fullName evidence="2">Uncharacterized protein</fullName>
    </submittedName>
</protein>